<dbReference type="EMBL" id="JASVWF010000002">
    <property type="protein sequence ID" value="MDL5156723.1"/>
    <property type="molecule type" value="Genomic_DNA"/>
</dbReference>
<name>A0ABT7M822_9PSEU</name>
<dbReference type="Proteomes" id="UP001231924">
    <property type="component" value="Unassembled WGS sequence"/>
</dbReference>
<protein>
    <submittedName>
        <fullName evidence="1">Uncharacterized protein</fullName>
    </submittedName>
</protein>
<comment type="caution">
    <text evidence="1">The sequence shown here is derived from an EMBL/GenBank/DDBJ whole genome shotgun (WGS) entry which is preliminary data.</text>
</comment>
<keyword evidence="2" id="KW-1185">Reference proteome</keyword>
<proteinExistence type="predicted"/>
<evidence type="ECO:0000313" key="1">
    <source>
        <dbReference type="EMBL" id="MDL5156723.1"/>
    </source>
</evidence>
<reference evidence="1 2" key="1">
    <citation type="submission" date="2023-06" db="EMBL/GenBank/DDBJ databases">
        <title>Actinomycetospora Odt1-22.</title>
        <authorList>
            <person name="Supong K."/>
        </authorList>
    </citation>
    <scope>NUCLEOTIDE SEQUENCE [LARGE SCALE GENOMIC DNA]</scope>
    <source>
        <strain evidence="1 2">Odt1-22</strain>
    </source>
</reference>
<evidence type="ECO:0000313" key="2">
    <source>
        <dbReference type="Proteomes" id="UP001231924"/>
    </source>
</evidence>
<organism evidence="1 2">
    <name type="scientific">Actinomycetospora termitidis</name>
    <dbReference type="NCBI Taxonomy" id="3053470"/>
    <lineage>
        <taxon>Bacteria</taxon>
        <taxon>Bacillati</taxon>
        <taxon>Actinomycetota</taxon>
        <taxon>Actinomycetes</taxon>
        <taxon>Pseudonocardiales</taxon>
        <taxon>Pseudonocardiaceae</taxon>
        <taxon>Actinomycetospora</taxon>
    </lineage>
</organism>
<dbReference type="RefSeq" id="WP_286053062.1">
    <property type="nucleotide sequence ID" value="NZ_JASVWF010000002.1"/>
</dbReference>
<gene>
    <name evidence="1" type="ORF">QRT03_12205</name>
</gene>
<accession>A0ABT7M822</accession>
<sequence length="126" mass="13563">MTPSPLPSVLVVPARPDPRGHEAAAHAAQLLVGLAVADVADPADLTEPGRLAAADHVVVLDPGHLRAHVTNHPALTAPARARDRLALLRLLRDSPGRVRWVGRPEQWEQFRDVLLARSTTTPVSVR</sequence>